<dbReference type="Gene3D" id="2.40.160.10">
    <property type="entry name" value="Porin"/>
    <property type="match status" value="1"/>
</dbReference>
<dbReference type="RefSeq" id="WP_377067259.1">
    <property type="nucleotide sequence ID" value="NZ_JBHMEC010000008.1"/>
</dbReference>
<name>A0ABV5HYS9_9RHOB</name>
<keyword evidence="2" id="KW-1185">Reference proteome</keyword>
<dbReference type="Proteomes" id="UP001589670">
    <property type="component" value="Unassembled WGS sequence"/>
</dbReference>
<sequence>MTLSQTLDNGITLDNGLTFGSRVDFEDGPISEQLDVIDEEFLFVRGSFGRILLDSDDDSYRNARRPEDFTAGGCAQFGADGQLGAHVPFSLKGLGLSVGYTGFLDDNSRGALATEDSNDINANLVNPAVDFDYRLGGARFDAAVAYCLDTGRLLPSTLSASFNYSQLGATDSVSNIALPYGLGITGVGYAPGVFINSPTDIEHGTFDLDRTAFGGGLEYSQPLGIRMSDRNRAALSAKIFGVELARINSLIMGLDFGAADQDETTEFTTNTPAFGVNSGAHIRYDTSFDINNYNLKLGLQHERHAVNGNGTFTSAYLRGTVGYSYVEVDAYDSIRASGLGGAVNIDNSNRIHESDGMETATIEAGISRTNGNVSGGFSLGLNYGGVPVLDYHRPDSDINGALDPVIDIGGDWSANISAGIRLKF</sequence>
<evidence type="ECO:0000313" key="1">
    <source>
        <dbReference type="EMBL" id="MFB9148895.1"/>
    </source>
</evidence>
<accession>A0ABV5HYS9</accession>
<dbReference type="InterPro" id="IPR023614">
    <property type="entry name" value="Porin_dom_sf"/>
</dbReference>
<proteinExistence type="predicted"/>
<dbReference type="EMBL" id="JBHMEC010000008">
    <property type="protein sequence ID" value="MFB9148895.1"/>
    <property type="molecule type" value="Genomic_DNA"/>
</dbReference>
<protein>
    <recommendedName>
        <fullName evidence="3">Outer membrane protein transport protein (OMPP1/FadL/TodX)</fullName>
    </recommendedName>
</protein>
<gene>
    <name evidence="1" type="ORF">ACFFU4_03920</name>
</gene>
<evidence type="ECO:0008006" key="3">
    <source>
        <dbReference type="Google" id="ProtNLM"/>
    </source>
</evidence>
<reference evidence="1 2" key="1">
    <citation type="submission" date="2024-09" db="EMBL/GenBank/DDBJ databases">
        <authorList>
            <person name="Sun Q."/>
            <person name="Mori K."/>
        </authorList>
    </citation>
    <scope>NUCLEOTIDE SEQUENCE [LARGE SCALE GENOMIC DNA]</scope>
    <source>
        <strain evidence="1 2">CECT 9424</strain>
    </source>
</reference>
<organism evidence="1 2">
    <name type="scientific">Roseovarius ramblicola</name>
    <dbReference type="NCBI Taxonomy" id="2022336"/>
    <lineage>
        <taxon>Bacteria</taxon>
        <taxon>Pseudomonadati</taxon>
        <taxon>Pseudomonadota</taxon>
        <taxon>Alphaproteobacteria</taxon>
        <taxon>Rhodobacterales</taxon>
        <taxon>Roseobacteraceae</taxon>
        <taxon>Roseovarius</taxon>
    </lineage>
</organism>
<evidence type="ECO:0000313" key="2">
    <source>
        <dbReference type="Proteomes" id="UP001589670"/>
    </source>
</evidence>
<comment type="caution">
    <text evidence="1">The sequence shown here is derived from an EMBL/GenBank/DDBJ whole genome shotgun (WGS) entry which is preliminary data.</text>
</comment>